<dbReference type="GO" id="GO:0008270">
    <property type="term" value="F:zinc ion binding"/>
    <property type="evidence" value="ECO:0007669"/>
    <property type="project" value="UniProtKB-UniRule"/>
</dbReference>
<comment type="catalytic activity">
    <reaction evidence="7">
        <text>guanine + H2O + H(+) = xanthine + NH4(+)</text>
        <dbReference type="Rhea" id="RHEA:14665"/>
        <dbReference type="ChEBI" id="CHEBI:15377"/>
        <dbReference type="ChEBI" id="CHEBI:15378"/>
        <dbReference type="ChEBI" id="CHEBI:16235"/>
        <dbReference type="ChEBI" id="CHEBI:17712"/>
        <dbReference type="ChEBI" id="CHEBI:28938"/>
        <dbReference type="EC" id="3.5.4.3"/>
    </reaction>
</comment>
<dbReference type="InterPro" id="IPR011059">
    <property type="entry name" value="Metal-dep_hydrolase_composite"/>
</dbReference>
<dbReference type="AlphaFoldDB" id="I7LXU8"/>
<dbReference type="UniPathway" id="UPA00603">
    <property type="reaction ID" value="UER00660"/>
</dbReference>
<gene>
    <name evidence="9" type="ORF">TTHERM_00327130</name>
</gene>
<keyword evidence="6 7" id="KW-0862">Zinc</keyword>
<protein>
    <recommendedName>
        <fullName evidence="3 7">Guanine deaminase</fullName>
        <shortName evidence="7">Guanase</shortName>
        <ecNumber evidence="3 7">3.5.4.3</ecNumber>
    </recommendedName>
    <alternativeName>
        <fullName evidence="7">Guanine aminohydrolase</fullName>
    </alternativeName>
</protein>
<evidence type="ECO:0000313" key="10">
    <source>
        <dbReference type="Proteomes" id="UP000009168"/>
    </source>
</evidence>
<dbReference type="SUPFAM" id="SSF51338">
    <property type="entry name" value="Composite domain of metallo-dependent hydrolases"/>
    <property type="match status" value="1"/>
</dbReference>
<dbReference type="HOGENOM" id="CLU_012358_0_2_1"/>
<dbReference type="OrthoDB" id="194468at2759"/>
<comment type="pathway">
    <text evidence="1 7">Purine metabolism; guanine degradation; xanthine from guanine: step 1/1.</text>
</comment>
<evidence type="ECO:0000256" key="3">
    <source>
        <dbReference type="ARBA" id="ARBA00012781"/>
    </source>
</evidence>
<dbReference type="GeneID" id="7830616"/>
<dbReference type="InParanoid" id="I7LXU8"/>
<comment type="similarity">
    <text evidence="2 7">Belongs to the metallo-dependent hydrolases superfamily. ATZ/TRZ family.</text>
</comment>
<dbReference type="NCBIfam" id="TIGR02967">
    <property type="entry name" value="guan_deamin"/>
    <property type="match status" value="1"/>
</dbReference>
<feature type="domain" description="Amidohydrolase-related" evidence="8">
    <location>
        <begin position="69"/>
        <end position="418"/>
    </location>
</feature>
<dbReference type="Gene3D" id="3.20.20.140">
    <property type="entry name" value="Metal-dependent hydrolases"/>
    <property type="match status" value="1"/>
</dbReference>
<dbReference type="InterPro" id="IPR006680">
    <property type="entry name" value="Amidohydro-rel"/>
</dbReference>
<evidence type="ECO:0000256" key="1">
    <source>
        <dbReference type="ARBA" id="ARBA00004984"/>
    </source>
</evidence>
<dbReference type="InterPro" id="IPR032466">
    <property type="entry name" value="Metal_Hydrolase"/>
</dbReference>
<keyword evidence="10" id="KW-1185">Reference proteome</keyword>
<evidence type="ECO:0000256" key="7">
    <source>
        <dbReference type="RuleBase" id="RU366009"/>
    </source>
</evidence>
<dbReference type="Gene3D" id="2.30.40.10">
    <property type="entry name" value="Urease, subunit C, domain 1"/>
    <property type="match status" value="1"/>
</dbReference>
<dbReference type="EMBL" id="GG662299">
    <property type="protein sequence ID" value="EAS06231.1"/>
    <property type="molecule type" value="Genomic_DNA"/>
</dbReference>
<comment type="cofactor">
    <cofactor evidence="7">
        <name>Zn(2+)</name>
        <dbReference type="ChEBI" id="CHEBI:29105"/>
    </cofactor>
    <text evidence="7">Binds 1 zinc ion per subunit.</text>
</comment>
<dbReference type="Pfam" id="PF01979">
    <property type="entry name" value="Amidohydro_1"/>
    <property type="match status" value="1"/>
</dbReference>
<name>I7LXU8_TETTS</name>
<dbReference type="SUPFAM" id="SSF51556">
    <property type="entry name" value="Metallo-dependent hydrolases"/>
    <property type="match status" value="1"/>
</dbReference>
<dbReference type="STRING" id="312017.I7LXU8"/>
<dbReference type="KEGG" id="tet:TTHERM_00327130"/>
<dbReference type="NCBIfam" id="NF006679">
    <property type="entry name" value="PRK09228.1"/>
    <property type="match status" value="1"/>
</dbReference>
<dbReference type="GO" id="GO:0006147">
    <property type="term" value="P:guanine catabolic process"/>
    <property type="evidence" value="ECO:0007669"/>
    <property type="project" value="UniProtKB-UniRule"/>
</dbReference>
<dbReference type="GO" id="GO:0008892">
    <property type="term" value="F:guanine deaminase activity"/>
    <property type="evidence" value="ECO:0007669"/>
    <property type="project" value="UniProtKB-UniRule"/>
</dbReference>
<dbReference type="GO" id="GO:0005829">
    <property type="term" value="C:cytosol"/>
    <property type="evidence" value="ECO:0007669"/>
    <property type="project" value="TreeGrafter"/>
</dbReference>
<dbReference type="Proteomes" id="UP000009168">
    <property type="component" value="Unassembled WGS sequence"/>
</dbReference>
<dbReference type="RefSeq" id="XP_001026476.1">
    <property type="nucleotide sequence ID" value="XM_001026476.1"/>
</dbReference>
<dbReference type="InterPro" id="IPR014311">
    <property type="entry name" value="Guanine_deaminase"/>
</dbReference>
<evidence type="ECO:0000256" key="5">
    <source>
        <dbReference type="ARBA" id="ARBA00022801"/>
    </source>
</evidence>
<reference evidence="10" key="1">
    <citation type="journal article" date="2006" name="PLoS Biol.">
        <title>Macronuclear genome sequence of the ciliate Tetrahymena thermophila, a model eukaryote.</title>
        <authorList>
            <person name="Eisen J.A."/>
            <person name="Coyne R.S."/>
            <person name="Wu M."/>
            <person name="Wu D."/>
            <person name="Thiagarajan M."/>
            <person name="Wortman J.R."/>
            <person name="Badger J.H."/>
            <person name="Ren Q."/>
            <person name="Amedeo P."/>
            <person name="Jones K.M."/>
            <person name="Tallon L.J."/>
            <person name="Delcher A.L."/>
            <person name="Salzberg S.L."/>
            <person name="Silva J.C."/>
            <person name="Haas B.J."/>
            <person name="Majoros W.H."/>
            <person name="Farzad M."/>
            <person name="Carlton J.M."/>
            <person name="Smith R.K. Jr."/>
            <person name="Garg J."/>
            <person name="Pearlman R.E."/>
            <person name="Karrer K.M."/>
            <person name="Sun L."/>
            <person name="Manning G."/>
            <person name="Elde N.C."/>
            <person name="Turkewitz A.P."/>
            <person name="Asai D.J."/>
            <person name="Wilkes D.E."/>
            <person name="Wang Y."/>
            <person name="Cai H."/>
            <person name="Collins K."/>
            <person name="Stewart B.A."/>
            <person name="Lee S.R."/>
            <person name="Wilamowska K."/>
            <person name="Weinberg Z."/>
            <person name="Ruzzo W.L."/>
            <person name="Wloga D."/>
            <person name="Gaertig J."/>
            <person name="Frankel J."/>
            <person name="Tsao C.-C."/>
            <person name="Gorovsky M.A."/>
            <person name="Keeling P.J."/>
            <person name="Waller R.F."/>
            <person name="Patron N.J."/>
            <person name="Cherry J.M."/>
            <person name="Stover N.A."/>
            <person name="Krieger C.J."/>
            <person name="del Toro C."/>
            <person name="Ryder H.F."/>
            <person name="Williamson S.C."/>
            <person name="Barbeau R.A."/>
            <person name="Hamilton E.P."/>
            <person name="Orias E."/>
        </authorList>
    </citation>
    <scope>NUCLEOTIDE SEQUENCE [LARGE SCALE GENOMIC DNA]</scope>
    <source>
        <strain evidence="10">SB210</strain>
    </source>
</reference>
<sequence>MIGFRASIIYFKEDPYFLEVQEDSIYYYQDGMLIVDKESGLVVQCGQYNELVEEYPDIDIDEQFKGQLIMPGFIDCHTHYPQTEMICTFSTDLFSWLNTYTFPTEDQFKDLSYARKISQFYLNQLLKNGTTTALVMATIHPESVQALFEEATKLNMRIITGKTLMDRNAPEFLCDTPESAYSDSLNLIEKYHNKGRCLYSITPRFSPTSTREQLQAAGKLKLRYPDVYMHTHLSESIEQVEFAQSLYPENQSDIQIFEQSNLVDKKSVFAHCVMCPKSESDQLSRLQCGVAFCPTSNFCYGAGIFPYHEFVQKNVNFGIGSDVGGTTDFSLLKTLQDAYKVVMISQKDTKNRKPMSSFEGFYRATLGGCKALHLEDKLGKFEPGYEADFVVLDWFTNDIQKLRHETIEKRSGKAQRHLNSCKSDSQSDKFMLAQRLFGIMMMGDQHSIKATYISGKQCYLRKN</sequence>
<dbReference type="PANTHER" id="PTHR11271:SF6">
    <property type="entry name" value="GUANINE DEAMINASE"/>
    <property type="match status" value="1"/>
</dbReference>
<dbReference type="eggNOG" id="KOG3968">
    <property type="taxonomic scope" value="Eukaryota"/>
</dbReference>
<evidence type="ECO:0000259" key="8">
    <source>
        <dbReference type="Pfam" id="PF01979"/>
    </source>
</evidence>
<comment type="function">
    <text evidence="7">Catalyzes the hydrolytic deamination of guanine, producing xanthine and ammonia.</text>
</comment>
<keyword evidence="5 7" id="KW-0378">Hydrolase</keyword>
<evidence type="ECO:0000256" key="6">
    <source>
        <dbReference type="ARBA" id="ARBA00022833"/>
    </source>
</evidence>
<evidence type="ECO:0000313" key="9">
    <source>
        <dbReference type="EMBL" id="EAS06231.1"/>
    </source>
</evidence>
<organism evidence="9 10">
    <name type="scientific">Tetrahymena thermophila (strain SB210)</name>
    <dbReference type="NCBI Taxonomy" id="312017"/>
    <lineage>
        <taxon>Eukaryota</taxon>
        <taxon>Sar</taxon>
        <taxon>Alveolata</taxon>
        <taxon>Ciliophora</taxon>
        <taxon>Intramacronucleata</taxon>
        <taxon>Oligohymenophorea</taxon>
        <taxon>Hymenostomatida</taxon>
        <taxon>Tetrahymenina</taxon>
        <taxon>Tetrahymenidae</taxon>
        <taxon>Tetrahymena</taxon>
    </lineage>
</organism>
<evidence type="ECO:0000256" key="4">
    <source>
        <dbReference type="ARBA" id="ARBA00022723"/>
    </source>
</evidence>
<keyword evidence="4 7" id="KW-0479">Metal-binding</keyword>
<proteinExistence type="inferred from homology"/>
<accession>I7LXU8</accession>
<dbReference type="InterPro" id="IPR051607">
    <property type="entry name" value="Metallo-dep_hydrolases"/>
</dbReference>
<evidence type="ECO:0000256" key="2">
    <source>
        <dbReference type="ARBA" id="ARBA00006745"/>
    </source>
</evidence>
<dbReference type="EC" id="3.5.4.3" evidence="3 7"/>
<dbReference type="PANTHER" id="PTHR11271">
    <property type="entry name" value="GUANINE DEAMINASE"/>
    <property type="match status" value="1"/>
</dbReference>
<dbReference type="OMA" id="CMARESQ"/>